<dbReference type="PROSITE" id="PS51471">
    <property type="entry name" value="FE2OG_OXY"/>
    <property type="match status" value="1"/>
</dbReference>
<protein>
    <recommendedName>
        <fullName evidence="1">Fe2OG dioxygenase domain-containing protein</fullName>
    </recommendedName>
</protein>
<gene>
    <name evidence="2" type="ORF">LGLO00237_LOCUS9184</name>
</gene>
<dbReference type="AlphaFoldDB" id="A0A7S3YP64"/>
<evidence type="ECO:0000313" key="2">
    <source>
        <dbReference type="EMBL" id="CAE0657616.1"/>
    </source>
</evidence>
<organism evidence="2">
    <name type="scientific">Lotharella globosa</name>
    <dbReference type="NCBI Taxonomy" id="91324"/>
    <lineage>
        <taxon>Eukaryota</taxon>
        <taxon>Sar</taxon>
        <taxon>Rhizaria</taxon>
        <taxon>Cercozoa</taxon>
        <taxon>Chlorarachniophyceae</taxon>
        <taxon>Lotharella</taxon>
    </lineage>
</organism>
<feature type="domain" description="Fe2OG dioxygenase" evidence="1">
    <location>
        <begin position="15"/>
        <end position="109"/>
    </location>
</feature>
<dbReference type="EMBL" id="HBIV01012390">
    <property type="protein sequence ID" value="CAE0657616.1"/>
    <property type="molecule type" value="Transcribed_RNA"/>
</dbReference>
<reference evidence="2" key="1">
    <citation type="submission" date="2021-01" db="EMBL/GenBank/DDBJ databases">
        <authorList>
            <person name="Corre E."/>
            <person name="Pelletier E."/>
            <person name="Niang G."/>
            <person name="Scheremetjew M."/>
            <person name="Finn R."/>
            <person name="Kale V."/>
            <person name="Holt S."/>
            <person name="Cochrane G."/>
            <person name="Meng A."/>
            <person name="Brown T."/>
            <person name="Cohen L."/>
        </authorList>
    </citation>
    <scope>NUCLEOTIDE SEQUENCE</scope>
    <source>
        <strain evidence="2">CCCM811</strain>
    </source>
</reference>
<dbReference type="Gene3D" id="2.60.120.620">
    <property type="entry name" value="q2cbj1_9rhob like domain"/>
    <property type="match status" value="1"/>
</dbReference>
<sequence>MDAGNRQVDGSVIFDGDKPLSNDFTFTADPADDWDITGSERSLPYHRDDSVITINMCLGDKFTGGSILFENVVEVEHQVCRGIVHPGNMRHKVTPCKGQRFNLILFLNKKD</sequence>
<proteinExistence type="predicted"/>
<name>A0A7S3YP64_9EUKA</name>
<evidence type="ECO:0000259" key="1">
    <source>
        <dbReference type="PROSITE" id="PS51471"/>
    </source>
</evidence>
<dbReference type="InterPro" id="IPR005123">
    <property type="entry name" value="Oxoglu/Fe-dep_dioxygenase_dom"/>
</dbReference>
<accession>A0A7S3YP64</accession>